<accession>A0ABT8L005</accession>
<feature type="domain" description="YdhG-like" evidence="1">
    <location>
        <begin position="19"/>
        <end position="110"/>
    </location>
</feature>
<gene>
    <name evidence="2" type="ORF">QQ008_30270</name>
</gene>
<evidence type="ECO:0000313" key="2">
    <source>
        <dbReference type="EMBL" id="MDN5205709.1"/>
    </source>
</evidence>
<proteinExistence type="predicted"/>
<dbReference type="InterPro" id="IPR014922">
    <property type="entry name" value="YdhG-like"/>
</dbReference>
<dbReference type="Gene3D" id="3.90.1150.200">
    <property type="match status" value="1"/>
</dbReference>
<dbReference type="EMBL" id="JAUJEA010000025">
    <property type="protein sequence ID" value="MDN5205709.1"/>
    <property type="molecule type" value="Genomic_DNA"/>
</dbReference>
<dbReference type="Pfam" id="PF08818">
    <property type="entry name" value="DUF1801"/>
    <property type="match status" value="1"/>
</dbReference>
<name>A0ABT8L005_9BACT</name>
<dbReference type="RefSeq" id="WP_346755727.1">
    <property type="nucleotide sequence ID" value="NZ_JAUJEA010000025.1"/>
</dbReference>
<protein>
    <submittedName>
        <fullName evidence="2">DUF1801 domain-containing protein</fullName>
    </submittedName>
</protein>
<sequence length="113" mass="13179">MDYNDDVTQFIEKSIDGQKVILEALRELIAESVPDVREQLKWGRPVYASQKDFCYLQTSKNYVTFGFFNFEKVDDPEDLLEGTGKQMRHIKIAKSEDIKSDLFTKMLKQASEF</sequence>
<reference evidence="2" key="1">
    <citation type="submission" date="2023-06" db="EMBL/GenBank/DDBJ databases">
        <title>Genomic of Parafulvivirga corallium.</title>
        <authorList>
            <person name="Wang G."/>
        </authorList>
    </citation>
    <scope>NUCLEOTIDE SEQUENCE</scope>
    <source>
        <strain evidence="2">BMA10</strain>
    </source>
</reference>
<organism evidence="2 3">
    <name type="scientific">Splendidivirga corallicola</name>
    <dbReference type="NCBI Taxonomy" id="3051826"/>
    <lineage>
        <taxon>Bacteria</taxon>
        <taxon>Pseudomonadati</taxon>
        <taxon>Bacteroidota</taxon>
        <taxon>Cytophagia</taxon>
        <taxon>Cytophagales</taxon>
        <taxon>Splendidivirgaceae</taxon>
        <taxon>Splendidivirga</taxon>
    </lineage>
</organism>
<evidence type="ECO:0000259" key="1">
    <source>
        <dbReference type="Pfam" id="PF08818"/>
    </source>
</evidence>
<dbReference type="Proteomes" id="UP001172082">
    <property type="component" value="Unassembled WGS sequence"/>
</dbReference>
<keyword evidence="3" id="KW-1185">Reference proteome</keyword>
<evidence type="ECO:0000313" key="3">
    <source>
        <dbReference type="Proteomes" id="UP001172082"/>
    </source>
</evidence>
<dbReference type="SUPFAM" id="SSF159888">
    <property type="entry name" value="YdhG-like"/>
    <property type="match status" value="1"/>
</dbReference>
<comment type="caution">
    <text evidence="2">The sequence shown here is derived from an EMBL/GenBank/DDBJ whole genome shotgun (WGS) entry which is preliminary data.</text>
</comment>